<organism evidence="2 3">
    <name type="scientific">Flavobacterium aquidurense</name>
    <dbReference type="NCBI Taxonomy" id="362413"/>
    <lineage>
        <taxon>Bacteria</taxon>
        <taxon>Pseudomonadati</taxon>
        <taxon>Bacteroidota</taxon>
        <taxon>Flavobacteriia</taxon>
        <taxon>Flavobacteriales</taxon>
        <taxon>Flavobacteriaceae</taxon>
        <taxon>Flavobacterium</taxon>
    </lineage>
</organism>
<evidence type="ECO:0000313" key="2">
    <source>
        <dbReference type="EMBL" id="KQB38713.1"/>
    </source>
</evidence>
<evidence type="ECO:0000313" key="3">
    <source>
        <dbReference type="Proteomes" id="UP000050443"/>
    </source>
</evidence>
<dbReference type="AlphaFoldDB" id="A0A0Q0WSE6"/>
<evidence type="ECO:0000256" key="1">
    <source>
        <dbReference type="SAM" id="Phobius"/>
    </source>
</evidence>
<comment type="caution">
    <text evidence="2">The sequence shown here is derived from an EMBL/GenBank/DDBJ whole genome shotgun (WGS) entry which is preliminary data.</text>
</comment>
<feature type="transmembrane region" description="Helical" evidence="1">
    <location>
        <begin position="6"/>
        <end position="24"/>
    </location>
</feature>
<gene>
    <name evidence="2" type="ORF">RC62_2073</name>
</gene>
<name>A0A0Q0WSE6_9FLAO</name>
<keyword evidence="1" id="KW-1133">Transmembrane helix</keyword>
<keyword evidence="1" id="KW-0472">Membrane</keyword>
<dbReference type="STRING" id="362413.RC62_2073"/>
<proteinExistence type="predicted"/>
<dbReference type="PATRIC" id="fig|362413.3.peg.2019"/>
<dbReference type="EMBL" id="JRLF01000014">
    <property type="protein sequence ID" value="KQB38713.1"/>
    <property type="molecule type" value="Genomic_DNA"/>
</dbReference>
<sequence length="37" mass="4452">MLNNYKLLKLKIPFVVANGIFFMVKLKKLNDKYYVFP</sequence>
<reference evidence="2 3" key="1">
    <citation type="submission" date="2014-09" db="EMBL/GenBank/DDBJ databases">
        <title>Genome sequence of Flavobacterium aquidurense RC62.</title>
        <authorList>
            <person name="Kim J.F."/>
            <person name="Kwak M.-J."/>
        </authorList>
    </citation>
    <scope>NUCLEOTIDE SEQUENCE [LARGE SCALE GENOMIC DNA]</scope>
    <source>
        <strain evidence="2 3">RC62</strain>
    </source>
</reference>
<accession>A0A0Q0WSE6</accession>
<protein>
    <submittedName>
        <fullName evidence="2">Uncharacterized protein</fullName>
    </submittedName>
</protein>
<dbReference type="Proteomes" id="UP000050443">
    <property type="component" value="Unassembled WGS sequence"/>
</dbReference>
<keyword evidence="1" id="KW-0812">Transmembrane</keyword>